<reference evidence="1 2" key="1">
    <citation type="submission" date="2015-01" db="EMBL/GenBank/DDBJ databases">
        <title>Evolution of Trichinella species and genotypes.</title>
        <authorList>
            <person name="Korhonen P.K."/>
            <person name="Edoardo P."/>
            <person name="Giuseppe L.R."/>
            <person name="Gasser R.B."/>
        </authorList>
    </citation>
    <scope>NUCLEOTIDE SEQUENCE [LARGE SCALE GENOMIC DNA]</scope>
    <source>
        <strain evidence="1">ISS1980</strain>
    </source>
</reference>
<protein>
    <submittedName>
        <fullName evidence="1">Uncharacterized protein</fullName>
    </submittedName>
</protein>
<dbReference type="EMBL" id="JYDO01000188">
    <property type="protein sequence ID" value="KRZ67708.1"/>
    <property type="molecule type" value="Genomic_DNA"/>
</dbReference>
<gene>
    <name evidence="1" type="ORF">T10_6573</name>
</gene>
<dbReference type="AlphaFoldDB" id="A0A0V1M7W0"/>
<evidence type="ECO:0000313" key="2">
    <source>
        <dbReference type="Proteomes" id="UP000054843"/>
    </source>
</evidence>
<sequence>MLARTIILFFCYHDLVNERELGKVIRNLLTWLIPIPTEGRNHLVERERLLCRALTLSFNSLTDMLLTFTVFLAQRALLYFQSMLENKKSLLRLLFVRQSIIYAFINNHSKETALCFQPTVYAKLYACFSQL</sequence>
<name>A0A0V1M7W0_9BILA</name>
<organism evidence="1 2">
    <name type="scientific">Trichinella papuae</name>
    <dbReference type="NCBI Taxonomy" id="268474"/>
    <lineage>
        <taxon>Eukaryota</taxon>
        <taxon>Metazoa</taxon>
        <taxon>Ecdysozoa</taxon>
        <taxon>Nematoda</taxon>
        <taxon>Enoplea</taxon>
        <taxon>Dorylaimia</taxon>
        <taxon>Trichinellida</taxon>
        <taxon>Trichinellidae</taxon>
        <taxon>Trichinella</taxon>
    </lineage>
</organism>
<keyword evidence="2" id="KW-1185">Reference proteome</keyword>
<accession>A0A0V1M7W0</accession>
<evidence type="ECO:0000313" key="1">
    <source>
        <dbReference type="EMBL" id="KRZ67708.1"/>
    </source>
</evidence>
<dbReference type="Proteomes" id="UP000054843">
    <property type="component" value="Unassembled WGS sequence"/>
</dbReference>
<proteinExistence type="predicted"/>
<comment type="caution">
    <text evidence="1">The sequence shown here is derived from an EMBL/GenBank/DDBJ whole genome shotgun (WGS) entry which is preliminary data.</text>
</comment>